<dbReference type="AlphaFoldDB" id="A0A9W6RVA0"/>
<accession>A0A9W6RVA0</accession>
<gene>
    <name evidence="1" type="ORF">Airi01_088120</name>
</gene>
<evidence type="ECO:0000313" key="2">
    <source>
        <dbReference type="Proteomes" id="UP001165135"/>
    </source>
</evidence>
<evidence type="ECO:0000313" key="1">
    <source>
        <dbReference type="EMBL" id="GLY80545.1"/>
    </source>
</evidence>
<dbReference type="Proteomes" id="UP001165135">
    <property type="component" value="Unassembled WGS sequence"/>
</dbReference>
<reference evidence="1" key="1">
    <citation type="submission" date="2023-03" db="EMBL/GenBank/DDBJ databases">
        <title>Actinoallomurus iriomotensis NBRC 103681.</title>
        <authorList>
            <person name="Ichikawa N."/>
            <person name="Sato H."/>
            <person name="Tonouchi N."/>
        </authorList>
    </citation>
    <scope>NUCLEOTIDE SEQUENCE</scope>
    <source>
        <strain evidence="1">NBRC 103681</strain>
    </source>
</reference>
<sequence length="121" mass="12400">MPHAQWRPLAKTASAGAVWARVTATPKQLTIKPGAGLPTVSCGGPGTAYDAARAASAQRTDCSYTYLRSSKGQPHGAYQMTVTVTWGGTWVGSGGAGGELPDVSRSTTFGVRVAEGQGLYG</sequence>
<name>A0A9W6RVA0_9ACTN</name>
<dbReference type="EMBL" id="BSTJ01000015">
    <property type="protein sequence ID" value="GLY80545.1"/>
    <property type="molecule type" value="Genomic_DNA"/>
</dbReference>
<protein>
    <recommendedName>
        <fullName evidence="3">ATP/GTP-binding protein</fullName>
    </recommendedName>
</protein>
<comment type="caution">
    <text evidence="1">The sequence shown here is derived from an EMBL/GenBank/DDBJ whole genome shotgun (WGS) entry which is preliminary data.</text>
</comment>
<evidence type="ECO:0008006" key="3">
    <source>
        <dbReference type="Google" id="ProtNLM"/>
    </source>
</evidence>
<proteinExistence type="predicted"/>
<organism evidence="1 2">
    <name type="scientific">Actinoallomurus iriomotensis</name>
    <dbReference type="NCBI Taxonomy" id="478107"/>
    <lineage>
        <taxon>Bacteria</taxon>
        <taxon>Bacillati</taxon>
        <taxon>Actinomycetota</taxon>
        <taxon>Actinomycetes</taxon>
        <taxon>Streptosporangiales</taxon>
        <taxon>Thermomonosporaceae</taxon>
        <taxon>Actinoallomurus</taxon>
    </lineage>
</organism>